<dbReference type="AlphaFoldDB" id="A0A1U7H7V1"/>
<dbReference type="InterPro" id="IPR050832">
    <property type="entry name" value="Bact_Acetyltransf"/>
</dbReference>
<accession>A0A1U7H7V1</accession>
<comment type="caution">
    <text evidence="4">The sequence shown here is derived from an EMBL/GenBank/DDBJ whole genome shotgun (WGS) entry which is preliminary data.</text>
</comment>
<dbReference type="InterPro" id="IPR016181">
    <property type="entry name" value="Acyl_CoA_acyltransferase"/>
</dbReference>
<dbReference type="OrthoDB" id="509899at2"/>
<dbReference type="EMBL" id="MRCB01000047">
    <property type="protein sequence ID" value="OKH18701.1"/>
    <property type="molecule type" value="Genomic_DNA"/>
</dbReference>
<keyword evidence="5" id="KW-1185">Reference proteome</keyword>
<evidence type="ECO:0000256" key="1">
    <source>
        <dbReference type="ARBA" id="ARBA00022679"/>
    </source>
</evidence>
<dbReference type="Gene3D" id="3.40.630.30">
    <property type="match status" value="1"/>
</dbReference>
<sequence length="153" mass="17325">MRQFSSSLPNQCILRRATSRDMWRIRKLVLLAKLDPTQLRQSQFWIVECEGKIVACGQLRSFEGAQELGSVVVAPAWRDRGLGTYLVRHLIQSATQPLYLECLGARLASFYSCLGFVPVSWQALPPPLKRKFGLSTLAARVFQLPLNLMQYGQ</sequence>
<evidence type="ECO:0000259" key="3">
    <source>
        <dbReference type="PROSITE" id="PS51186"/>
    </source>
</evidence>
<protein>
    <submittedName>
        <fullName evidence="4">GNAT family N-acetyltransferase</fullName>
    </submittedName>
</protein>
<gene>
    <name evidence="4" type="ORF">NIES593_21770</name>
</gene>
<dbReference type="Pfam" id="PF13508">
    <property type="entry name" value="Acetyltransf_7"/>
    <property type="match status" value="1"/>
</dbReference>
<dbReference type="PANTHER" id="PTHR43877">
    <property type="entry name" value="AMINOALKYLPHOSPHONATE N-ACETYLTRANSFERASE-RELATED-RELATED"/>
    <property type="match status" value="1"/>
</dbReference>
<evidence type="ECO:0000313" key="5">
    <source>
        <dbReference type="Proteomes" id="UP000186868"/>
    </source>
</evidence>
<feature type="domain" description="N-acetyltransferase" evidence="3">
    <location>
        <begin position="1"/>
        <end position="147"/>
    </location>
</feature>
<dbReference type="GO" id="GO:0016747">
    <property type="term" value="F:acyltransferase activity, transferring groups other than amino-acyl groups"/>
    <property type="evidence" value="ECO:0007669"/>
    <property type="project" value="InterPro"/>
</dbReference>
<proteinExistence type="predicted"/>
<dbReference type="STRING" id="1921803.NIES593_21770"/>
<name>A0A1U7H7V1_9CYAN</name>
<keyword evidence="1 4" id="KW-0808">Transferase</keyword>
<dbReference type="SUPFAM" id="SSF55729">
    <property type="entry name" value="Acyl-CoA N-acyltransferases (Nat)"/>
    <property type="match status" value="1"/>
</dbReference>
<evidence type="ECO:0000313" key="4">
    <source>
        <dbReference type="EMBL" id="OKH18701.1"/>
    </source>
</evidence>
<dbReference type="CDD" id="cd04301">
    <property type="entry name" value="NAT_SF"/>
    <property type="match status" value="1"/>
</dbReference>
<dbReference type="RefSeq" id="WP_073601592.1">
    <property type="nucleotide sequence ID" value="NZ_MRCB01000047.1"/>
</dbReference>
<dbReference type="InterPro" id="IPR000182">
    <property type="entry name" value="GNAT_dom"/>
</dbReference>
<dbReference type="PROSITE" id="PS51186">
    <property type="entry name" value="GNAT"/>
    <property type="match status" value="1"/>
</dbReference>
<dbReference type="Proteomes" id="UP000186868">
    <property type="component" value="Unassembled WGS sequence"/>
</dbReference>
<organism evidence="4 5">
    <name type="scientific">Hydrococcus rivularis NIES-593</name>
    <dbReference type="NCBI Taxonomy" id="1921803"/>
    <lineage>
        <taxon>Bacteria</taxon>
        <taxon>Bacillati</taxon>
        <taxon>Cyanobacteriota</taxon>
        <taxon>Cyanophyceae</taxon>
        <taxon>Pleurocapsales</taxon>
        <taxon>Hydrococcaceae</taxon>
        <taxon>Hydrococcus</taxon>
    </lineage>
</organism>
<evidence type="ECO:0000256" key="2">
    <source>
        <dbReference type="ARBA" id="ARBA00023315"/>
    </source>
</evidence>
<keyword evidence="2" id="KW-0012">Acyltransferase</keyword>
<reference evidence="4 5" key="1">
    <citation type="submission" date="2016-11" db="EMBL/GenBank/DDBJ databases">
        <title>Draft Genome Sequences of Nine Cyanobacterial Strains from Diverse Habitats.</title>
        <authorList>
            <person name="Zhu T."/>
            <person name="Hou S."/>
            <person name="Lu X."/>
            <person name="Hess W.R."/>
        </authorList>
    </citation>
    <scope>NUCLEOTIDE SEQUENCE [LARGE SCALE GENOMIC DNA]</scope>
    <source>
        <strain evidence="4 5">NIES-593</strain>
    </source>
</reference>